<dbReference type="RefSeq" id="WP_005857297.1">
    <property type="nucleotide sequence ID" value="NZ_AAYA01000003.1"/>
</dbReference>
<dbReference type="Proteomes" id="UP000005713">
    <property type="component" value="Unassembled WGS sequence"/>
</dbReference>
<comment type="caution">
    <text evidence="1">The sequence shown here is derived from an EMBL/GenBank/DDBJ whole genome shotgun (WGS) entry which is preliminary data.</text>
</comment>
<reference evidence="1 2" key="1">
    <citation type="submission" date="2006-06" db="EMBL/GenBank/DDBJ databases">
        <authorList>
            <person name="Moran M.A."/>
            <person name="Ferriera S."/>
            <person name="Johnson J."/>
            <person name="Kravitz S."/>
            <person name="Beeson K."/>
            <person name="Sutton G."/>
            <person name="Rogers Y.-H."/>
            <person name="Friedman R."/>
            <person name="Frazier M."/>
            <person name="Venter J.C."/>
        </authorList>
    </citation>
    <scope>NUCLEOTIDE SEQUENCE [LARGE SCALE GENOMIC DNA]</scope>
    <source>
        <strain evidence="1 2">E-37</strain>
    </source>
</reference>
<dbReference type="EMBL" id="AAYA01000003">
    <property type="protein sequence ID" value="EBA09520.1"/>
    <property type="molecule type" value="Genomic_DNA"/>
</dbReference>
<organism evidence="1 2">
    <name type="scientific">Sagittula stellata (strain ATCC 700073 / DSM 11524 / E-37)</name>
    <dbReference type="NCBI Taxonomy" id="388399"/>
    <lineage>
        <taxon>Bacteria</taxon>
        <taxon>Pseudomonadati</taxon>
        <taxon>Pseudomonadota</taxon>
        <taxon>Alphaproteobacteria</taxon>
        <taxon>Rhodobacterales</taxon>
        <taxon>Roseobacteraceae</taxon>
        <taxon>Sagittula</taxon>
    </lineage>
</organism>
<accession>A3K155</accession>
<evidence type="ECO:0000313" key="1">
    <source>
        <dbReference type="EMBL" id="EBA09520.1"/>
    </source>
</evidence>
<protein>
    <submittedName>
        <fullName evidence="1">Uncharacterized protein</fullName>
    </submittedName>
</protein>
<keyword evidence="2" id="KW-1185">Reference proteome</keyword>
<gene>
    <name evidence="1" type="ORF">SSE37_24799</name>
</gene>
<name>A3K155_SAGS3</name>
<dbReference type="AlphaFoldDB" id="A3K155"/>
<sequence length="52" mass="5574">MVECALIVSKGAKLRIEGMNASLPASGRAAGKVLTQQKFRAEETQNPVACLW</sequence>
<proteinExistence type="predicted"/>
<evidence type="ECO:0000313" key="2">
    <source>
        <dbReference type="Proteomes" id="UP000005713"/>
    </source>
</evidence>